<gene>
    <name evidence="2" type="ORF">UFOVP1196_19</name>
</gene>
<accession>A0A6J5R1Q3</accession>
<reference evidence="2" key="1">
    <citation type="submission" date="2020-05" db="EMBL/GenBank/DDBJ databases">
        <authorList>
            <person name="Chiriac C."/>
            <person name="Salcher M."/>
            <person name="Ghai R."/>
            <person name="Kavagutti S V."/>
        </authorList>
    </citation>
    <scope>NUCLEOTIDE SEQUENCE</scope>
</reference>
<dbReference type="InterPro" id="IPR021739">
    <property type="entry name" value="SaV-like"/>
</dbReference>
<feature type="region of interest" description="Disordered" evidence="1">
    <location>
        <begin position="1"/>
        <end position="20"/>
    </location>
</feature>
<dbReference type="EMBL" id="LR797148">
    <property type="protein sequence ID" value="CAB4189912.1"/>
    <property type="molecule type" value="Genomic_DNA"/>
</dbReference>
<name>A0A6J5R1Q3_9CAUD</name>
<evidence type="ECO:0000313" key="2">
    <source>
        <dbReference type="EMBL" id="CAB4189912.1"/>
    </source>
</evidence>
<proteinExistence type="predicted"/>
<protein>
    <submittedName>
        <fullName evidence="2">SaV-like</fullName>
    </submittedName>
</protein>
<evidence type="ECO:0000256" key="1">
    <source>
        <dbReference type="SAM" id="MobiDB-lite"/>
    </source>
</evidence>
<organism evidence="2">
    <name type="scientific">uncultured Caudovirales phage</name>
    <dbReference type="NCBI Taxonomy" id="2100421"/>
    <lineage>
        <taxon>Viruses</taxon>
        <taxon>Duplodnaviria</taxon>
        <taxon>Heunggongvirae</taxon>
        <taxon>Uroviricota</taxon>
        <taxon>Caudoviricetes</taxon>
        <taxon>Peduoviridae</taxon>
        <taxon>Maltschvirus</taxon>
        <taxon>Maltschvirus maltsch</taxon>
    </lineage>
</organism>
<dbReference type="Pfam" id="PF11753">
    <property type="entry name" value="DUF3310"/>
    <property type="match status" value="1"/>
</dbReference>
<sequence>MSDPVNHPAHYGTGQDDPTEHQKVVRAWNLGYHLGNATKYICRAGKKPGADTIQDLEKAVFYIQKEIEFLRDQRAAAATMRFEKNRELDPRD</sequence>